<dbReference type="AlphaFoldDB" id="A0AAV7TG62"/>
<organism evidence="1 2">
    <name type="scientific">Pleurodeles waltl</name>
    <name type="common">Iberian ribbed newt</name>
    <dbReference type="NCBI Taxonomy" id="8319"/>
    <lineage>
        <taxon>Eukaryota</taxon>
        <taxon>Metazoa</taxon>
        <taxon>Chordata</taxon>
        <taxon>Craniata</taxon>
        <taxon>Vertebrata</taxon>
        <taxon>Euteleostomi</taxon>
        <taxon>Amphibia</taxon>
        <taxon>Batrachia</taxon>
        <taxon>Caudata</taxon>
        <taxon>Salamandroidea</taxon>
        <taxon>Salamandridae</taxon>
        <taxon>Pleurodelinae</taxon>
        <taxon>Pleurodeles</taxon>
    </lineage>
</organism>
<proteinExistence type="predicted"/>
<comment type="caution">
    <text evidence="1">The sequence shown here is derived from an EMBL/GenBank/DDBJ whole genome shotgun (WGS) entry which is preliminary data.</text>
</comment>
<reference evidence="1" key="1">
    <citation type="journal article" date="2022" name="bioRxiv">
        <title>Sequencing and chromosome-scale assembly of the giantPleurodeles waltlgenome.</title>
        <authorList>
            <person name="Brown T."/>
            <person name="Elewa A."/>
            <person name="Iarovenko S."/>
            <person name="Subramanian E."/>
            <person name="Araus A.J."/>
            <person name="Petzold A."/>
            <person name="Susuki M."/>
            <person name="Suzuki K.-i.T."/>
            <person name="Hayashi T."/>
            <person name="Toyoda A."/>
            <person name="Oliveira C."/>
            <person name="Osipova E."/>
            <person name="Leigh N.D."/>
            <person name="Simon A."/>
            <person name="Yun M.H."/>
        </authorList>
    </citation>
    <scope>NUCLEOTIDE SEQUENCE</scope>
    <source>
        <strain evidence="1">20211129_DDA</strain>
        <tissue evidence="1">Liver</tissue>
    </source>
</reference>
<keyword evidence="2" id="KW-1185">Reference proteome</keyword>
<protein>
    <submittedName>
        <fullName evidence="1">Uncharacterized protein</fullName>
    </submittedName>
</protein>
<evidence type="ECO:0000313" key="1">
    <source>
        <dbReference type="EMBL" id="KAJ1175400.1"/>
    </source>
</evidence>
<dbReference type="EMBL" id="JANPWB010000006">
    <property type="protein sequence ID" value="KAJ1175400.1"/>
    <property type="molecule type" value="Genomic_DNA"/>
</dbReference>
<sequence>MNSTISTLAAENKSIRLDIAGFKSRVSGLEQRAAAVEDHLNTIPEWDQELLFLCSKLINLEDRSCRDNVRFFGFPEHIEGTDIQAFIKEIPLT</sequence>
<gene>
    <name evidence="1" type="ORF">NDU88_000688</name>
</gene>
<dbReference type="Proteomes" id="UP001066276">
    <property type="component" value="Chromosome 3_2"/>
</dbReference>
<evidence type="ECO:0000313" key="2">
    <source>
        <dbReference type="Proteomes" id="UP001066276"/>
    </source>
</evidence>
<accession>A0AAV7TG62</accession>
<name>A0AAV7TG62_PLEWA</name>